<keyword evidence="1 2" id="KW-0732">Signal</keyword>
<accession>A0A430HSP9</accession>
<dbReference type="EMBL" id="RXLQ01000002">
    <property type="protein sequence ID" value="RSZ60507.1"/>
    <property type="molecule type" value="Genomic_DNA"/>
</dbReference>
<dbReference type="OrthoDB" id="5363083at2"/>
<dbReference type="SMART" id="SM00062">
    <property type="entry name" value="PBPb"/>
    <property type="match status" value="1"/>
</dbReference>
<evidence type="ECO:0000313" key="5">
    <source>
        <dbReference type="Proteomes" id="UP000278085"/>
    </source>
</evidence>
<dbReference type="SUPFAM" id="SSF53850">
    <property type="entry name" value="Periplasmic binding protein-like II"/>
    <property type="match status" value="1"/>
</dbReference>
<gene>
    <name evidence="4" type="ORF">EJB06_05180</name>
</gene>
<feature type="chain" id="PRO_5019363028" evidence="2">
    <location>
        <begin position="21"/>
        <end position="284"/>
    </location>
</feature>
<dbReference type="Pfam" id="PF00497">
    <property type="entry name" value="SBP_bac_3"/>
    <property type="match status" value="1"/>
</dbReference>
<feature type="signal peptide" evidence="2">
    <location>
        <begin position="1"/>
        <end position="20"/>
    </location>
</feature>
<feature type="domain" description="Solute-binding protein family 3/N-terminal" evidence="3">
    <location>
        <begin position="49"/>
        <end position="272"/>
    </location>
</feature>
<comment type="caution">
    <text evidence="4">The sequence shown here is derived from an EMBL/GenBank/DDBJ whole genome shotgun (WGS) entry which is preliminary data.</text>
</comment>
<dbReference type="AlphaFoldDB" id="A0A430HSP9"/>
<name>A0A430HSP9_9BURK</name>
<dbReference type="InterPro" id="IPR001638">
    <property type="entry name" value="Solute-binding_3/MltF_N"/>
</dbReference>
<dbReference type="Proteomes" id="UP000278085">
    <property type="component" value="Unassembled WGS sequence"/>
</dbReference>
<dbReference type="RefSeq" id="WP_126072916.1">
    <property type="nucleotide sequence ID" value="NZ_CP051166.1"/>
</dbReference>
<dbReference type="PANTHER" id="PTHR35936:SF17">
    <property type="entry name" value="ARGININE-BINDING EXTRACELLULAR PROTEIN ARTP"/>
    <property type="match status" value="1"/>
</dbReference>
<evidence type="ECO:0000256" key="2">
    <source>
        <dbReference type="SAM" id="SignalP"/>
    </source>
</evidence>
<sequence length="284" mass="30782">MNAAFAALLALFLFAGGAMAAPAPASPLVRGADGRLMAPDVARIVGRGELLVAMPRTDSAPFFSEKDGVLSGIDVDLARTIGRELGVKVRFERSGATIDAVVEMVGNGQADLAIGRLGRTLKRSQIVHFSTPYMSLRHAMLINRVRFAQIAGERTLDQVMRNFKGQIGVIGNTSWEEFGRLSFPQATLKAYPGWEALVEAVKRGEVVAAYRDELEVRAVLERDARLALTLRTVSFSDAESALSVMVGVRDATLLSFVNEVIAARRERGVARPTHPTHPTLSRNK</sequence>
<protein>
    <submittedName>
        <fullName evidence="4">Transporter substrate-binding domain-containing protein</fullName>
    </submittedName>
</protein>
<dbReference type="Gene3D" id="3.40.190.10">
    <property type="entry name" value="Periplasmic binding protein-like II"/>
    <property type="match status" value="2"/>
</dbReference>
<evidence type="ECO:0000259" key="3">
    <source>
        <dbReference type="SMART" id="SM00062"/>
    </source>
</evidence>
<reference evidence="4 5" key="1">
    <citation type="submission" date="2018-12" db="EMBL/GenBank/DDBJ databases">
        <authorList>
            <person name="Yang E."/>
        </authorList>
    </citation>
    <scope>NUCLEOTIDE SEQUENCE [LARGE SCALE GENOMIC DNA]</scope>
    <source>
        <strain evidence="4 5">SOD</strain>
    </source>
</reference>
<organism evidence="4 5">
    <name type="scientific">Massilia atriviolacea</name>
    <dbReference type="NCBI Taxonomy" id="2495579"/>
    <lineage>
        <taxon>Bacteria</taxon>
        <taxon>Pseudomonadati</taxon>
        <taxon>Pseudomonadota</taxon>
        <taxon>Betaproteobacteria</taxon>
        <taxon>Burkholderiales</taxon>
        <taxon>Oxalobacteraceae</taxon>
        <taxon>Telluria group</taxon>
        <taxon>Massilia</taxon>
    </lineage>
</organism>
<proteinExistence type="predicted"/>
<dbReference type="PANTHER" id="PTHR35936">
    <property type="entry name" value="MEMBRANE-BOUND LYTIC MUREIN TRANSGLYCOSYLASE F"/>
    <property type="match status" value="1"/>
</dbReference>
<evidence type="ECO:0000256" key="1">
    <source>
        <dbReference type="ARBA" id="ARBA00022729"/>
    </source>
</evidence>
<keyword evidence="5" id="KW-1185">Reference proteome</keyword>
<evidence type="ECO:0000313" key="4">
    <source>
        <dbReference type="EMBL" id="RSZ60507.1"/>
    </source>
</evidence>